<evidence type="ECO:0000313" key="25">
    <source>
        <dbReference type="Proteomes" id="UP000008792"/>
    </source>
</evidence>
<feature type="region of interest" description="Disordered" evidence="23">
    <location>
        <begin position="186"/>
        <end position="242"/>
    </location>
</feature>
<dbReference type="GO" id="GO:0015030">
    <property type="term" value="C:Cajal body"/>
    <property type="evidence" value="ECO:0007669"/>
    <property type="project" value="UniProtKB-SubCell"/>
</dbReference>
<evidence type="ECO:0000256" key="6">
    <source>
        <dbReference type="ARBA" id="ARBA00022553"/>
    </source>
</evidence>
<dbReference type="InterPro" id="IPR029063">
    <property type="entry name" value="SAM-dependent_MTases_sf"/>
</dbReference>
<evidence type="ECO:0000256" key="19">
    <source>
        <dbReference type="ARBA" id="ARBA00057179"/>
    </source>
</evidence>
<evidence type="ECO:0000313" key="24">
    <source>
        <dbReference type="EMBL" id="EDW68414.1"/>
    </source>
</evidence>
<dbReference type="GO" id="GO:0071164">
    <property type="term" value="F:RNA cap trimethylguanosine synthase activity"/>
    <property type="evidence" value="ECO:0007669"/>
    <property type="project" value="TreeGrafter"/>
</dbReference>
<keyword evidence="7 24" id="KW-0489">Methyltransferase</keyword>
<dbReference type="Pfam" id="PF09445">
    <property type="entry name" value="Methyltransf_15"/>
    <property type="match status" value="1"/>
</dbReference>
<dbReference type="Proteomes" id="UP000008792">
    <property type="component" value="Unassembled WGS sequence"/>
</dbReference>
<evidence type="ECO:0000256" key="4">
    <source>
        <dbReference type="ARBA" id="ARBA00018517"/>
    </source>
</evidence>
<evidence type="ECO:0000256" key="8">
    <source>
        <dbReference type="ARBA" id="ARBA00022679"/>
    </source>
</evidence>
<dbReference type="eggNOG" id="KOG2730">
    <property type="taxonomic scope" value="Eukaryota"/>
</dbReference>
<evidence type="ECO:0000256" key="5">
    <source>
        <dbReference type="ARBA" id="ARBA00022490"/>
    </source>
</evidence>
<dbReference type="InterPro" id="IPR019012">
    <property type="entry name" value="RNA_cap_Gua-N2-MeTrfase"/>
</dbReference>
<dbReference type="GO" id="GO:0005730">
    <property type="term" value="C:nucleolus"/>
    <property type="evidence" value="ECO:0007669"/>
    <property type="project" value="UniProtKB-SubCell"/>
</dbReference>
<accession>B4M0V5</accession>
<comment type="subunit">
    <text evidence="20">May form homooligomers. Interacts with CREBBP/CBP, EED/WAIT1, EP300/P300, NCOA6/PRIP, PPARBP/PBP and SMN.</text>
</comment>
<dbReference type="KEGG" id="dvi:6630283"/>
<evidence type="ECO:0000256" key="22">
    <source>
        <dbReference type="ARBA" id="ARBA00081504"/>
    </source>
</evidence>
<sequence>MNSHYLSTSRSNPQFYTFSQRFEAGASCDSFCSLDTQWKERAQQAAWLDFWQREGHEFLEQKWHEQHPEYKQEIELATPEERTAWQELWEQHACDQSAHFWHIFSCVFENYQRDLANGLQGVEQTLDDLSDNLSHLDIQQSEDSAVSAESGGGDEQYLTANDEPELLDEEQQLRLLGLPTSFGVRVARKRRKPRQRPASESESDNDTNLIIMPKDEDNDEPLHGVQSRVIKKKKKKKPQKNSKIPEFMRDDILLRKYWFRRFSLFSRFDQGILLDRESWFSVTPEKIAKQTARRLAGDVIVDAFCGCGGNAIQFANTCSRVIAIDIDANKLAMAKQNALIYGVAHKIEFVHADFLQFASSTRLRPDVVFLSPPWGGPDYLKQATFDIEQHLLPLGASQLMQHARRLTENIGFFLPRNSNIQQVIALSHLGEQCEVEHNYLDTRLVAITAYYGGSLVKSSRAEHHED</sequence>
<dbReference type="GO" id="GO:0005737">
    <property type="term" value="C:cytoplasm"/>
    <property type="evidence" value="ECO:0007669"/>
    <property type="project" value="UniProtKB-SubCell"/>
</dbReference>
<evidence type="ECO:0000256" key="15">
    <source>
        <dbReference type="ARBA" id="ARBA00048740"/>
    </source>
</evidence>
<name>B4M0V5_DROVI</name>
<evidence type="ECO:0000256" key="14">
    <source>
        <dbReference type="ARBA" id="ARBA00047418"/>
    </source>
</evidence>
<evidence type="ECO:0000256" key="9">
    <source>
        <dbReference type="ARBA" id="ARBA00022691"/>
    </source>
</evidence>
<feature type="compositionally biased region" description="Basic residues" evidence="23">
    <location>
        <begin position="186"/>
        <end position="195"/>
    </location>
</feature>
<evidence type="ECO:0000256" key="23">
    <source>
        <dbReference type="SAM" id="MobiDB-lite"/>
    </source>
</evidence>
<evidence type="ECO:0000256" key="17">
    <source>
        <dbReference type="ARBA" id="ARBA00049075"/>
    </source>
</evidence>
<comment type="catalytic activity">
    <reaction evidence="14">
        <text>a 5'-end (N(2),N(7)-dimethyl 5'-triphosphoguanosine)-ribonucleoside in snoRNA + S-adenosyl-L-methionine = a 5'-end (N(2),N(2),N(7)-trimethyl 5'-triphosphoguanosine)-ribonucleoside in snoRNA + S-adenosyl-L-homocysteine + H(+)</text>
        <dbReference type="Rhea" id="RHEA:78507"/>
        <dbReference type="Rhea" id="RHEA-COMP:19088"/>
        <dbReference type="Rhea" id="RHEA-COMP:19090"/>
        <dbReference type="ChEBI" id="CHEBI:15378"/>
        <dbReference type="ChEBI" id="CHEBI:57856"/>
        <dbReference type="ChEBI" id="CHEBI:59789"/>
        <dbReference type="ChEBI" id="CHEBI:167623"/>
        <dbReference type="ChEBI" id="CHEBI:172880"/>
    </reaction>
    <physiologicalReaction direction="left-to-right" evidence="14">
        <dbReference type="Rhea" id="RHEA:78508"/>
    </physiologicalReaction>
</comment>
<dbReference type="SMR" id="B4M0V5"/>
<comment type="similarity">
    <text evidence="13">Belongs to the methyltransferase superfamily. Trimethylguanosine synthase family.</text>
</comment>
<evidence type="ECO:0000256" key="2">
    <source>
        <dbReference type="ARBA" id="ARBA00004496"/>
    </source>
</evidence>
<dbReference type="FunFam" id="3.40.50.150:FF:000066">
    <property type="entry name" value="Trimethylguanosine synthase 1"/>
    <property type="match status" value="1"/>
</dbReference>
<dbReference type="OMA" id="FWQREGH"/>
<comment type="catalytic activity">
    <reaction evidence="16">
        <text>a 5'-end (N(2),N(7)-dimethyl 5'-triphosphoguanosine)-ribonucleoside in snRNA + S-adenosyl-L-methionine = a 5'-end (N(2),N(2),N(7)-trimethyl 5'-triphosphoguanosine)-ribonucleoside in snRNA + S-adenosyl-L-homocysteine + H(+)</text>
        <dbReference type="Rhea" id="RHEA:78479"/>
        <dbReference type="Rhea" id="RHEA-COMP:19087"/>
        <dbReference type="Rhea" id="RHEA-COMP:19089"/>
        <dbReference type="ChEBI" id="CHEBI:15378"/>
        <dbReference type="ChEBI" id="CHEBI:57856"/>
        <dbReference type="ChEBI" id="CHEBI:59789"/>
        <dbReference type="ChEBI" id="CHEBI:167623"/>
        <dbReference type="ChEBI" id="CHEBI:172880"/>
    </reaction>
    <physiologicalReaction direction="left-to-right" evidence="16">
        <dbReference type="Rhea" id="RHEA:78480"/>
    </physiologicalReaction>
</comment>
<dbReference type="Gene3D" id="3.40.50.150">
    <property type="entry name" value="Vaccinia Virus protein VP39"/>
    <property type="match status" value="1"/>
</dbReference>
<feature type="compositionally biased region" description="Basic residues" evidence="23">
    <location>
        <begin position="229"/>
        <end position="240"/>
    </location>
</feature>
<evidence type="ECO:0000256" key="7">
    <source>
        <dbReference type="ARBA" id="ARBA00022603"/>
    </source>
</evidence>
<evidence type="ECO:0000256" key="12">
    <source>
        <dbReference type="ARBA" id="ARBA00023242"/>
    </source>
</evidence>
<evidence type="ECO:0000256" key="11">
    <source>
        <dbReference type="ARBA" id="ARBA00023163"/>
    </source>
</evidence>
<dbReference type="HOGENOM" id="CLU_029658_4_1_1"/>
<keyword evidence="5" id="KW-0963">Cytoplasm</keyword>
<keyword evidence="12" id="KW-0539">Nucleus</keyword>
<evidence type="ECO:0000256" key="3">
    <source>
        <dbReference type="ARBA" id="ARBA00004604"/>
    </source>
</evidence>
<dbReference type="PANTHER" id="PTHR14741:SF32">
    <property type="entry name" value="TRIMETHYLGUANOSINE SYNTHASE"/>
    <property type="match status" value="1"/>
</dbReference>
<keyword evidence="8 24" id="KW-0808">Transferase</keyword>
<dbReference type="OrthoDB" id="194443at2759"/>
<keyword evidence="6" id="KW-0597">Phosphoprotein</keyword>
<reference evidence="24 25" key="1">
    <citation type="journal article" date="2007" name="Nature">
        <title>Evolution of genes and genomes on the Drosophila phylogeny.</title>
        <authorList>
            <consortium name="Drosophila 12 Genomes Consortium"/>
            <person name="Clark A.G."/>
            <person name="Eisen M.B."/>
            <person name="Smith D.R."/>
            <person name="Bergman C.M."/>
            <person name="Oliver B."/>
            <person name="Markow T.A."/>
            <person name="Kaufman T.C."/>
            <person name="Kellis M."/>
            <person name="Gelbart W."/>
            <person name="Iyer V.N."/>
            <person name="Pollard D.A."/>
            <person name="Sackton T.B."/>
            <person name="Larracuente A.M."/>
            <person name="Singh N.D."/>
            <person name="Abad J.P."/>
            <person name="Abt D.N."/>
            <person name="Adryan B."/>
            <person name="Aguade M."/>
            <person name="Akashi H."/>
            <person name="Anderson W.W."/>
            <person name="Aquadro C.F."/>
            <person name="Ardell D.H."/>
            <person name="Arguello R."/>
            <person name="Artieri C.G."/>
            <person name="Barbash D.A."/>
            <person name="Barker D."/>
            <person name="Barsanti P."/>
            <person name="Batterham P."/>
            <person name="Batzoglou S."/>
            <person name="Begun D."/>
            <person name="Bhutkar A."/>
            <person name="Blanco E."/>
            <person name="Bosak S.A."/>
            <person name="Bradley R.K."/>
            <person name="Brand A.D."/>
            <person name="Brent M.R."/>
            <person name="Brooks A.N."/>
            <person name="Brown R.H."/>
            <person name="Butlin R.K."/>
            <person name="Caggese C."/>
            <person name="Calvi B.R."/>
            <person name="Bernardo de Carvalho A."/>
            <person name="Caspi A."/>
            <person name="Castrezana S."/>
            <person name="Celniker S.E."/>
            <person name="Chang J.L."/>
            <person name="Chapple C."/>
            <person name="Chatterji S."/>
            <person name="Chinwalla A."/>
            <person name="Civetta A."/>
            <person name="Clifton S.W."/>
            <person name="Comeron J.M."/>
            <person name="Costello J.C."/>
            <person name="Coyne J.A."/>
            <person name="Daub J."/>
            <person name="David R.G."/>
            <person name="Delcher A.L."/>
            <person name="Delehaunty K."/>
            <person name="Do C.B."/>
            <person name="Ebling H."/>
            <person name="Edwards K."/>
            <person name="Eickbush T."/>
            <person name="Evans J.D."/>
            <person name="Filipski A."/>
            <person name="Findeiss S."/>
            <person name="Freyhult E."/>
            <person name="Fulton L."/>
            <person name="Fulton R."/>
            <person name="Garcia A.C."/>
            <person name="Gardiner A."/>
            <person name="Garfield D.A."/>
            <person name="Garvin B.E."/>
            <person name="Gibson G."/>
            <person name="Gilbert D."/>
            <person name="Gnerre S."/>
            <person name="Godfrey J."/>
            <person name="Good R."/>
            <person name="Gotea V."/>
            <person name="Gravely B."/>
            <person name="Greenberg A.J."/>
            <person name="Griffiths-Jones S."/>
            <person name="Gross S."/>
            <person name="Guigo R."/>
            <person name="Gustafson E.A."/>
            <person name="Haerty W."/>
            <person name="Hahn M.W."/>
            <person name="Halligan D.L."/>
            <person name="Halpern A.L."/>
            <person name="Halter G.M."/>
            <person name="Han M.V."/>
            <person name="Heger A."/>
            <person name="Hillier L."/>
            <person name="Hinrichs A.S."/>
            <person name="Holmes I."/>
            <person name="Hoskins R.A."/>
            <person name="Hubisz M.J."/>
            <person name="Hultmark D."/>
            <person name="Huntley M.A."/>
            <person name="Jaffe D.B."/>
            <person name="Jagadeeshan S."/>
            <person name="Jeck W.R."/>
            <person name="Johnson J."/>
            <person name="Jones C.D."/>
            <person name="Jordan W.C."/>
            <person name="Karpen G.H."/>
            <person name="Kataoka E."/>
            <person name="Keightley P.D."/>
            <person name="Kheradpour P."/>
            <person name="Kirkness E.F."/>
            <person name="Koerich L.B."/>
            <person name="Kristiansen K."/>
            <person name="Kudrna D."/>
            <person name="Kulathinal R.J."/>
            <person name="Kumar S."/>
            <person name="Kwok R."/>
            <person name="Lander E."/>
            <person name="Langley C.H."/>
            <person name="Lapoint R."/>
            <person name="Lazzaro B.P."/>
            <person name="Lee S.J."/>
            <person name="Levesque L."/>
            <person name="Li R."/>
            <person name="Lin C.F."/>
            <person name="Lin M.F."/>
            <person name="Lindblad-Toh K."/>
            <person name="Llopart A."/>
            <person name="Long M."/>
            <person name="Low L."/>
            <person name="Lozovsky E."/>
            <person name="Lu J."/>
            <person name="Luo M."/>
            <person name="Machado C.A."/>
            <person name="Makalowski W."/>
            <person name="Marzo M."/>
            <person name="Matsuda M."/>
            <person name="Matzkin L."/>
            <person name="McAllister B."/>
            <person name="McBride C.S."/>
            <person name="McKernan B."/>
            <person name="McKernan K."/>
            <person name="Mendez-Lago M."/>
            <person name="Minx P."/>
            <person name="Mollenhauer M.U."/>
            <person name="Montooth K."/>
            <person name="Mount S.M."/>
            <person name="Mu X."/>
            <person name="Myers E."/>
            <person name="Negre B."/>
            <person name="Newfeld S."/>
            <person name="Nielsen R."/>
            <person name="Noor M.A."/>
            <person name="O'Grady P."/>
            <person name="Pachter L."/>
            <person name="Papaceit M."/>
            <person name="Parisi M.J."/>
            <person name="Parisi M."/>
            <person name="Parts L."/>
            <person name="Pedersen J.S."/>
            <person name="Pesole G."/>
            <person name="Phillippy A.M."/>
            <person name="Ponting C.P."/>
            <person name="Pop M."/>
            <person name="Porcelli D."/>
            <person name="Powell J.R."/>
            <person name="Prohaska S."/>
            <person name="Pruitt K."/>
            <person name="Puig M."/>
            <person name="Quesneville H."/>
            <person name="Ram K.R."/>
            <person name="Rand D."/>
            <person name="Rasmussen M.D."/>
            <person name="Reed L.K."/>
            <person name="Reenan R."/>
            <person name="Reily A."/>
            <person name="Remington K.A."/>
            <person name="Rieger T.T."/>
            <person name="Ritchie M.G."/>
            <person name="Robin C."/>
            <person name="Rogers Y.H."/>
            <person name="Rohde C."/>
            <person name="Rozas J."/>
            <person name="Rubenfield M.J."/>
            <person name="Ruiz A."/>
            <person name="Russo S."/>
            <person name="Salzberg S.L."/>
            <person name="Sanchez-Gracia A."/>
            <person name="Saranga D.J."/>
            <person name="Sato H."/>
            <person name="Schaeffer S.W."/>
            <person name="Schatz M.C."/>
            <person name="Schlenke T."/>
            <person name="Schwartz R."/>
            <person name="Segarra C."/>
            <person name="Singh R.S."/>
            <person name="Sirot L."/>
            <person name="Sirota M."/>
            <person name="Sisneros N.B."/>
            <person name="Smith C.D."/>
            <person name="Smith T.F."/>
            <person name="Spieth J."/>
            <person name="Stage D.E."/>
            <person name="Stark A."/>
            <person name="Stephan W."/>
            <person name="Strausberg R.L."/>
            <person name="Strempel S."/>
            <person name="Sturgill D."/>
            <person name="Sutton G."/>
            <person name="Sutton G.G."/>
            <person name="Tao W."/>
            <person name="Teichmann S."/>
            <person name="Tobari Y.N."/>
            <person name="Tomimura Y."/>
            <person name="Tsolas J.M."/>
            <person name="Valente V.L."/>
            <person name="Venter E."/>
            <person name="Venter J.C."/>
            <person name="Vicario S."/>
            <person name="Vieira F.G."/>
            <person name="Vilella A.J."/>
            <person name="Villasante A."/>
            <person name="Walenz B."/>
            <person name="Wang J."/>
            <person name="Wasserman M."/>
            <person name="Watts T."/>
            <person name="Wilson D."/>
            <person name="Wilson R.K."/>
            <person name="Wing R.A."/>
            <person name="Wolfner M.F."/>
            <person name="Wong A."/>
            <person name="Wong G.K."/>
            <person name="Wu C.I."/>
            <person name="Wu G."/>
            <person name="Yamamoto D."/>
            <person name="Yang H.P."/>
            <person name="Yang S.P."/>
            <person name="Yorke J.A."/>
            <person name="Yoshida K."/>
            <person name="Zdobnov E."/>
            <person name="Zhang P."/>
            <person name="Zhang Y."/>
            <person name="Zimin A.V."/>
            <person name="Baldwin J."/>
            <person name="Abdouelleil A."/>
            <person name="Abdulkadir J."/>
            <person name="Abebe A."/>
            <person name="Abera B."/>
            <person name="Abreu J."/>
            <person name="Acer S.C."/>
            <person name="Aftuck L."/>
            <person name="Alexander A."/>
            <person name="An P."/>
            <person name="Anderson E."/>
            <person name="Anderson S."/>
            <person name="Arachi H."/>
            <person name="Azer M."/>
            <person name="Bachantsang P."/>
            <person name="Barry A."/>
            <person name="Bayul T."/>
            <person name="Berlin A."/>
            <person name="Bessette D."/>
            <person name="Bloom T."/>
            <person name="Blye J."/>
            <person name="Boguslavskiy L."/>
            <person name="Bonnet C."/>
            <person name="Boukhgalter B."/>
            <person name="Bourzgui I."/>
            <person name="Brown A."/>
            <person name="Cahill P."/>
            <person name="Channer S."/>
            <person name="Cheshatsang Y."/>
            <person name="Chuda L."/>
            <person name="Citroen M."/>
            <person name="Collymore A."/>
            <person name="Cooke P."/>
            <person name="Costello M."/>
            <person name="D'Aco K."/>
            <person name="Daza R."/>
            <person name="De Haan G."/>
            <person name="DeGray S."/>
            <person name="DeMaso C."/>
            <person name="Dhargay N."/>
            <person name="Dooley K."/>
            <person name="Dooley E."/>
            <person name="Doricent M."/>
            <person name="Dorje P."/>
            <person name="Dorjee K."/>
            <person name="Dupes A."/>
            <person name="Elong R."/>
            <person name="Falk J."/>
            <person name="Farina A."/>
            <person name="Faro S."/>
            <person name="Ferguson D."/>
            <person name="Fisher S."/>
            <person name="Foley C.D."/>
            <person name="Franke A."/>
            <person name="Friedrich D."/>
            <person name="Gadbois L."/>
            <person name="Gearin G."/>
            <person name="Gearin C.R."/>
            <person name="Giannoukos G."/>
            <person name="Goode T."/>
            <person name="Graham J."/>
            <person name="Grandbois E."/>
            <person name="Grewal S."/>
            <person name="Gyaltsen K."/>
            <person name="Hafez N."/>
            <person name="Hagos B."/>
            <person name="Hall J."/>
            <person name="Henson C."/>
            <person name="Hollinger A."/>
            <person name="Honan T."/>
            <person name="Huard M.D."/>
            <person name="Hughes L."/>
            <person name="Hurhula B."/>
            <person name="Husby M.E."/>
            <person name="Kamat A."/>
            <person name="Kanga B."/>
            <person name="Kashin S."/>
            <person name="Khazanovich D."/>
            <person name="Kisner P."/>
            <person name="Lance K."/>
            <person name="Lara M."/>
            <person name="Lee W."/>
            <person name="Lennon N."/>
            <person name="Letendre F."/>
            <person name="LeVine R."/>
            <person name="Lipovsky A."/>
            <person name="Liu X."/>
            <person name="Liu J."/>
            <person name="Liu S."/>
            <person name="Lokyitsang T."/>
            <person name="Lokyitsang Y."/>
            <person name="Lubonja R."/>
            <person name="Lui A."/>
            <person name="MacDonald P."/>
            <person name="Magnisalis V."/>
            <person name="Maru K."/>
            <person name="Matthews C."/>
            <person name="McCusker W."/>
            <person name="McDonough S."/>
            <person name="Mehta T."/>
            <person name="Meldrim J."/>
            <person name="Meneus L."/>
            <person name="Mihai O."/>
            <person name="Mihalev A."/>
            <person name="Mihova T."/>
            <person name="Mittelman R."/>
            <person name="Mlenga V."/>
            <person name="Montmayeur A."/>
            <person name="Mulrain L."/>
            <person name="Navidi A."/>
            <person name="Naylor J."/>
            <person name="Negash T."/>
            <person name="Nguyen T."/>
            <person name="Nguyen N."/>
            <person name="Nicol R."/>
            <person name="Norbu C."/>
            <person name="Norbu N."/>
            <person name="Novod N."/>
            <person name="O'Neill B."/>
            <person name="Osman S."/>
            <person name="Markiewicz E."/>
            <person name="Oyono O.L."/>
            <person name="Patti C."/>
            <person name="Phunkhang P."/>
            <person name="Pierre F."/>
            <person name="Priest M."/>
            <person name="Raghuraman S."/>
            <person name="Rege F."/>
            <person name="Reyes R."/>
            <person name="Rise C."/>
            <person name="Rogov P."/>
            <person name="Ross K."/>
            <person name="Ryan E."/>
            <person name="Settipalli S."/>
            <person name="Shea T."/>
            <person name="Sherpa N."/>
            <person name="Shi L."/>
            <person name="Shih D."/>
            <person name="Sparrow T."/>
            <person name="Spaulding J."/>
            <person name="Stalker J."/>
            <person name="Stange-Thomann N."/>
            <person name="Stavropoulos S."/>
            <person name="Stone C."/>
            <person name="Strader C."/>
            <person name="Tesfaye S."/>
            <person name="Thomson T."/>
            <person name="Thoulutsang Y."/>
            <person name="Thoulutsang D."/>
            <person name="Topham K."/>
            <person name="Topping I."/>
            <person name="Tsamla T."/>
            <person name="Vassiliev H."/>
            <person name="Vo A."/>
            <person name="Wangchuk T."/>
            <person name="Wangdi T."/>
            <person name="Weiand M."/>
            <person name="Wilkinson J."/>
            <person name="Wilson A."/>
            <person name="Yadav S."/>
            <person name="Young G."/>
            <person name="Yu Q."/>
            <person name="Zembek L."/>
            <person name="Zhong D."/>
            <person name="Zimmer A."/>
            <person name="Zwirko Z."/>
            <person name="Jaffe D.B."/>
            <person name="Alvarez P."/>
            <person name="Brockman W."/>
            <person name="Butler J."/>
            <person name="Chin C."/>
            <person name="Gnerre S."/>
            <person name="Grabherr M."/>
            <person name="Kleber M."/>
            <person name="Mauceli E."/>
            <person name="MacCallum I."/>
        </authorList>
    </citation>
    <scope>NUCLEOTIDE SEQUENCE [LARGE SCALE GENOMIC DNA]</scope>
    <source>
        <strain evidence="25">Tucson 15010-1051.87</strain>
    </source>
</reference>
<comment type="catalytic activity">
    <reaction evidence="17">
        <text>a 5'-end (N(7)-methyl 5'-triphosphoguanosine)-ribonucleoside in snRNA + S-adenosyl-L-methionine = a 5'-end (N(2),N(7)-dimethyl 5'-triphosphoguanosine)-ribonucleoside in snRNA + S-adenosyl-L-homocysteine + H(+)</text>
        <dbReference type="Rhea" id="RHEA:78471"/>
        <dbReference type="Rhea" id="RHEA-COMP:19085"/>
        <dbReference type="Rhea" id="RHEA-COMP:19087"/>
        <dbReference type="ChEBI" id="CHEBI:15378"/>
        <dbReference type="ChEBI" id="CHEBI:57856"/>
        <dbReference type="ChEBI" id="CHEBI:59789"/>
        <dbReference type="ChEBI" id="CHEBI:156461"/>
        <dbReference type="ChEBI" id="CHEBI:172880"/>
    </reaction>
    <physiologicalReaction direction="left-to-right" evidence="17">
        <dbReference type="Rhea" id="RHEA:78472"/>
    </physiologicalReaction>
</comment>
<evidence type="ECO:0000256" key="16">
    <source>
        <dbReference type="ARBA" id="ARBA00048763"/>
    </source>
</evidence>
<dbReference type="AlphaFoldDB" id="B4M0V5"/>
<dbReference type="EMBL" id="CH940650">
    <property type="protein sequence ID" value="EDW68414.1"/>
    <property type="molecule type" value="Genomic_DNA"/>
</dbReference>
<evidence type="ECO:0000256" key="10">
    <source>
        <dbReference type="ARBA" id="ARBA00023015"/>
    </source>
</evidence>
<dbReference type="CDD" id="cd02440">
    <property type="entry name" value="AdoMet_MTases"/>
    <property type="match status" value="1"/>
</dbReference>
<keyword evidence="25" id="KW-1185">Reference proteome</keyword>
<dbReference type="FunCoup" id="B4M0V5">
    <property type="interactions" value="704"/>
</dbReference>
<keyword evidence="11" id="KW-0804">Transcription</keyword>
<evidence type="ECO:0000256" key="1">
    <source>
        <dbReference type="ARBA" id="ARBA00004408"/>
    </source>
</evidence>
<dbReference type="SUPFAM" id="SSF53335">
    <property type="entry name" value="S-adenosyl-L-methionine-dependent methyltransferases"/>
    <property type="match status" value="1"/>
</dbReference>
<keyword evidence="10" id="KW-0805">Transcription regulation</keyword>
<evidence type="ECO:0000256" key="21">
    <source>
        <dbReference type="ARBA" id="ARBA00079339"/>
    </source>
</evidence>
<evidence type="ECO:0000256" key="13">
    <source>
        <dbReference type="ARBA" id="ARBA00025783"/>
    </source>
</evidence>
<keyword evidence="9" id="KW-0949">S-adenosyl-L-methionine</keyword>
<dbReference type="STRING" id="7244.B4M0V5"/>
<dbReference type="InParanoid" id="B4M0V5"/>
<protein>
    <recommendedName>
        <fullName evidence="4">Trimethylguanosine synthase</fullName>
    </recommendedName>
    <alternativeName>
        <fullName evidence="18">Cap-specific guanine-N(2) methyltransferase</fullName>
    </alternativeName>
    <alternativeName>
        <fullName evidence="21">Nuclear receptor coactivator 6-interacting protein</fullName>
    </alternativeName>
    <alternativeName>
        <fullName evidence="22">PRIP-interacting protein with methyltransferase motif</fullName>
    </alternativeName>
</protein>
<dbReference type="PhylomeDB" id="B4M0V5"/>
<gene>
    <name evidence="24" type="primary">Dvir\GJ22549</name>
    <name evidence="24" type="ORF">Dvir_GJ22549</name>
</gene>
<comment type="subcellular location">
    <subcellularLocation>
        <location evidence="2">Cytoplasm</location>
    </subcellularLocation>
    <subcellularLocation>
        <location evidence="1">Nucleus</location>
        <location evidence="1">Cajal body</location>
    </subcellularLocation>
    <subcellularLocation>
        <location evidence="3">Nucleus</location>
        <location evidence="3">Nucleolus</location>
    </subcellularLocation>
</comment>
<evidence type="ECO:0000256" key="18">
    <source>
        <dbReference type="ARBA" id="ARBA00049790"/>
    </source>
</evidence>
<comment type="catalytic activity">
    <reaction evidence="15">
        <text>a 5'-end (N(7)-methyl 5'-triphosphoguanosine)-ribonucleoside in snoRNA + S-adenosyl-L-methionine = a 5'-end (N(2),N(7)-dimethyl 5'-triphosphoguanosine)-ribonucleoside in snoRNA + S-adenosyl-L-homocysteine + H(+)</text>
        <dbReference type="Rhea" id="RHEA:78475"/>
        <dbReference type="Rhea" id="RHEA-COMP:19086"/>
        <dbReference type="Rhea" id="RHEA-COMP:19088"/>
        <dbReference type="ChEBI" id="CHEBI:15378"/>
        <dbReference type="ChEBI" id="CHEBI:57856"/>
        <dbReference type="ChEBI" id="CHEBI:59789"/>
        <dbReference type="ChEBI" id="CHEBI:156461"/>
        <dbReference type="ChEBI" id="CHEBI:172880"/>
    </reaction>
    <physiologicalReaction direction="left-to-right" evidence="15">
        <dbReference type="Rhea" id="RHEA:78476"/>
    </physiologicalReaction>
</comment>
<evidence type="ECO:0000256" key="20">
    <source>
        <dbReference type="ARBA" id="ARBA00064494"/>
    </source>
</evidence>
<organism evidence="24 25">
    <name type="scientific">Drosophila virilis</name>
    <name type="common">Fruit fly</name>
    <dbReference type="NCBI Taxonomy" id="7244"/>
    <lineage>
        <taxon>Eukaryota</taxon>
        <taxon>Metazoa</taxon>
        <taxon>Ecdysozoa</taxon>
        <taxon>Arthropoda</taxon>
        <taxon>Hexapoda</taxon>
        <taxon>Insecta</taxon>
        <taxon>Pterygota</taxon>
        <taxon>Neoptera</taxon>
        <taxon>Endopterygota</taxon>
        <taxon>Diptera</taxon>
        <taxon>Brachycera</taxon>
        <taxon>Muscomorpha</taxon>
        <taxon>Ephydroidea</taxon>
        <taxon>Drosophilidae</taxon>
        <taxon>Drosophila</taxon>
    </lineage>
</organism>
<dbReference type="PANTHER" id="PTHR14741">
    <property type="entry name" value="S-ADENOSYLMETHIONINE-DEPENDENT METHYLTRANSFERASE RELATED"/>
    <property type="match status" value="1"/>
</dbReference>
<comment type="function">
    <text evidence="19">Catalyzes the 2 serial methylation steps for the conversion of the 7-monomethylguanosine (m(7)G) caps of snRNAs and snoRNAs to a 2,2,7-trimethylguanosine (m(2,2,7)G) cap structure. The enzyme is specific for guanine, and N7 methylation must precede N2 methylation. Hypermethylation of the m7G cap of U snRNAs leads to their concentration in nuclear foci, their colocalization with coilin and the formation of canonical Cajal bodies (CBs). Plays a role in transcriptional regulation.</text>
</comment>
<proteinExistence type="inferred from homology"/>